<dbReference type="RefSeq" id="XP_027200768.1">
    <property type="nucleotide sequence ID" value="XM_027344967.1"/>
</dbReference>
<feature type="transmembrane region" description="Helical" evidence="1">
    <location>
        <begin position="333"/>
        <end position="356"/>
    </location>
</feature>
<keyword evidence="3" id="KW-1185">Reference proteome</keyword>
<evidence type="ECO:0000313" key="3">
    <source>
        <dbReference type="Proteomes" id="UP000515146"/>
    </source>
</evidence>
<name>A0A6P6Y5U0_DERPT</name>
<evidence type="ECO:0000313" key="4">
    <source>
        <dbReference type="RefSeq" id="XP_027200768.1"/>
    </source>
</evidence>
<organism evidence="3 4">
    <name type="scientific">Dermatophagoides pteronyssinus</name>
    <name type="common">European house dust mite</name>
    <dbReference type="NCBI Taxonomy" id="6956"/>
    <lineage>
        <taxon>Eukaryota</taxon>
        <taxon>Metazoa</taxon>
        <taxon>Ecdysozoa</taxon>
        <taxon>Arthropoda</taxon>
        <taxon>Chelicerata</taxon>
        <taxon>Arachnida</taxon>
        <taxon>Acari</taxon>
        <taxon>Acariformes</taxon>
        <taxon>Sarcoptiformes</taxon>
        <taxon>Astigmata</taxon>
        <taxon>Psoroptidia</taxon>
        <taxon>Analgoidea</taxon>
        <taxon>Pyroglyphidae</taxon>
        <taxon>Dermatophagoidinae</taxon>
        <taxon>Dermatophagoides</taxon>
    </lineage>
</organism>
<keyword evidence="2" id="KW-0732">Signal</keyword>
<gene>
    <name evidence="4" type="primary">LOC113794825</name>
</gene>
<keyword evidence="1" id="KW-1133">Transmembrane helix</keyword>
<sequence>MIKVSLLLLMVTISIISTSGLLQHRIRKRSIMNEFCQQTTLDNIFVLDTIEYYQHIEHFWYSIYNIGGDHRKDHNDNDNHIDNEHTDDDYEYFNHSSPLPDSRIRQLYYGSLGRSTFHSNDNIKGFSGFMFFENMGQIFLHGEFVLISRSLINGQFDYIIGHKDLKTGHYHVDFRSNDQNQNQTQKQQNLAIFMQWLLPNPKLTTDLTMYLDSQAKSLYVIMVASKDYSMNTKTSFIISIYDLNKPSVGDIVGSKKNYPGFEDTKTIIETDLTYATYDKQGEFILPRDRYKTISDVMVSLFKCGTKHHDKHVNKSKSSSSSTITSAELNHYSYYINFFLGAVNFTLLLTACMIPYFSRARRKKQQPHYPVQTY</sequence>
<reference evidence="4" key="1">
    <citation type="submission" date="2025-08" db="UniProtKB">
        <authorList>
            <consortium name="RefSeq"/>
        </authorList>
    </citation>
    <scope>IDENTIFICATION</scope>
    <source>
        <strain evidence="4">Airmid</strain>
    </source>
</reference>
<evidence type="ECO:0000256" key="2">
    <source>
        <dbReference type="SAM" id="SignalP"/>
    </source>
</evidence>
<protein>
    <submittedName>
        <fullName evidence="4">Uncharacterized protein LOC113794825 isoform X2</fullName>
    </submittedName>
</protein>
<dbReference type="Proteomes" id="UP000515146">
    <property type="component" value="Unplaced"/>
</dbReference>
<proteinExistence type="predicted"/>
<feature type="chain" id="PRO_5027575242" evidence="2">
    <location>
        <begin position="21"/>
        <end position="373"/>
    </location>
</feature>
<dbReference type="OrthoDB" id="6530982at2759"/>
<dbReference type="AlphaFoldDB" id="A0A6P6Y5U0"/>
<keyword evidence="1" id="KW-0812">Transmembrane</keyword>
<evidence type="ECO:0000256" key="1">
    <source>
        <dbReference type="SAM" id="Phobius"/>
    </source>
</evidence>
<keyword evidence="1" id="KW-0472">Membrane</keyword>
<feature type="signal peptide" evidence="2">
    <location>
        <begin position="1"/>
        <end position="20"/>
    </location>
</feature>
<accession>A0A6P6Y5U0</accession>